<dbReference type="InterPro" id="IPR029962">
    <property type="entry name" value="TBL"/>
</dbReference>
<comment type="similarity">
    <text evidence="2">Belongs to the PC-esterase family. TBL subfamily.</text>
</comment>
<feature type="domain" description="Trichome birefringence-like C-terminal" evidence="8">
    <location>
        <begin position="153"/>
        <end position="441"/>
    </location>
</feature>
<protein>
    <recommendedName>
        <fullName evidence="12">Trichome birefringence-like N-terminal domain-containing protein</fullName>
    </recommendedName>
</protein>
<evidence type="ECO:0000256" key="5">
    <source>
        <dbReference type="ARBA" id="ARBA00022989"/>
    </source>
</evidence>
<evidence type="ECO:0000256" key="4">
    <source>
        <dbReference type="ARBA" id="ARBA00022968"/>
    </source>
</evidence>
<evidence type="ECO:0000256" key="7">
    <source>
        <dbReference type="SAM" id="Phobius"/>
    </source>
</evidence>
<keyword evidence="11" id="KW-1185">Reference proteome</keyword>
<dbReference type="Pfam" id="PF14416">
    <property type="entry name" value="PMR5N"/>
    <property type="match status" value="1"/>
</dbReference>
<evidence type="ECO:0000256" key="6">
    <source>
        <dbReference type="ARBA" id="ARBA00023136"/>
    </source>
</evidence>
<evidence type="ECO:0000256" key="2">
    <source>
        <dbReference type="ARBA" id="ARBA00007727"/>
    </source>
</evidence>
<keyword evidence="3 7" id="KW-0812">Transmembrane</keyword>
<dbReference type="PANTHER" id="PTHR32285:SF239">
    <property type="entry name" value="PROTEIN TRICHOME BIREFRINGENCE-LIKE 34"/>
    <property type="match status" value="1"/>
</dbReference>
<evidence type="ECO:0000256" key="1">
    <source>
        <dbReference type="ARBA" id="ARBA00004167"/>
    </source>
</evidence>
<organism evidence="10 11">
    <name type="scientific">Castilleja foliolosa</name>
    <dbReference type="NCBI Taxonomy" id="1961234"/>
    <lineage>
        <taxon>Eukaryota</taxon>
        <taxon>Viridiplantae</taxon>
        <taxon>Streptophyta</taxon>
        <taxon>Embryophyta</taxon>
        <taxon>Tracheophyta</taxon>
        <taxon>Spermatophyta</taxon>
        <taxon>Magnoliopsida</taxon>
        <taxon>eudicotyledons</taxon>
        <taxon>Gunneridae</taxon>
        <taxon>Pentapetalae</taxon>
        <taxon>asterids</taxon>
        <taxon>lamiids</taxon>
        <taxon>Lamiales</taxon>
        <taxon>Orobanchaceae</taxon>
        <taxon>Pedicularideae</taxon>
        <taxon>Castillejinae</taxon>
        <taxon>Castilleja</taxon>
    </lineage>
</organism>
<evidence type="ECO:0000313" key="11">
    <source>
        <dbReference type="Proteomes" id="UP001632038"/>
    </source>
</evidence>
<evidence type="ECO:0000259" key="8">
    <source>
        <dbReference type="Pfam" id="PF13839"/>
    </source>
</evidence>
<sequence length="446" mass="51768">METYNGKLKSQKMSQNMIKLPHIAGFVLVALVVVLHQTRNNGNVVHLLDQQLIIQQWPIGSTLNENDSTNTGSCDLFSGQWVYDDTSYPLYKEEKCSFMEEGFACQKYGRKDLKYQNWRWKPHHCDLPSYCTKIAIYPKFNKNFSIITIGTPITRFNGTALLEKIRGKKLIFVGDSLNRNQWRSMLCLLDSYLPASSNKKLRTTGNLCFFHATEYNVTIGFYWSPMLVESSGDNVITHSKSSRVVRVKSIEDHGRHWADADILVFDSFAWWMSREALTIRWGSFGSPNATQKTVERNSRPFEIALSTWSDWLEMNINRTKTKLFFMSPSPYRPGDTSWGTDHNCDKETEPVLNVTYWASAANREMMRITKSTIDKLEERGLKVEYLNITELSAYREDAHPTTNRQFWRTLSRDELESKRFTDCLHWCLPGVPDVWNQILFAYIMKS</sequence>
<evidence type="ECO:0008006" key="12">
    <source>
        <dbReference type="Google" id="ProtNLM"/>
    </source>
</evidence>
<proteinExistence type="inferred from homology"/>
<dbReference type="InterPro" id="IPR025846">
    <property type="entry name" value="TBL_N"/>
</dbReference>
<feature type="domain" description="Trichome birefringence-like N-terminal" evidence="9">
    <location>
        <begin position="73"/>
        <end position="126"/>
    </location>
</feature>
<keyword evidence="6 7" id="KW-0472">Membrane</keyword>
<accession>A0ABD3EL29</accession>
<gene>
    <name evidence="10" type="ORF">CASFOL_000672</name>
</gene>
<dbReference type="Pfam" id="PF13839">
    <property type="entry name" value="PC-Esterase"/>
    <property type="match status" value="1"/>
</dbReference>
<dbReference type="Proteomes" id="UP001632038">
    <property type="component" value="Unassembled WGS sequence"/>
</dbReference>
<dbReference type="GO" id="GO:0016020">
    <property type="term" value="C:membrane"/>
    <property type="evidence" value="ECO:0007669"/>
    <property type="project" value="UniProtKB-SubCell"/>
</dbReference>
<feature type="transmembrane region" description="Helical" evidence="7">
    <location>
        <begin position="20"/>
        <end position="38"/>
    </location>
</feature>
<dbReference type="InterPro" id="IPR026057">
    <property type="entry name" value="TBL_C"/>
</dbReference>
<evidence type="ECO:0000259" key="9">
    <source>
        <dbReference type="Pfam" id="PF14416"/>
    </source>
</evidence>
<dbReference type="EMBL" id="JAVIJP010000002">
    <property type="protein sequence ID" value="KAL3654886.1"/>
    <property type="molecule type" value="Genomic_DNA"/>
</dbReference>
<name>A0ABD3EL29_9LAMI</name>
<comment type="subcellular location">
    <subcellularLocation>
        <location evidence="1">Membrane</location>
        <topology evidence="1">Single-pass membrane protein</topology>
    </subcellularLocation>
</comment>
<keyword evidence="4" id="KW-0735">Signal-anchor</keyword>
<evidence type="ECO:0000313" key="10">
    <source>
        <dbReference type="EMBL" id="KAL3654886.1"/>
    </source>
</evidence>
<dbReference type="AlphaFoldDB" id="A0ABD3EL29"/>
<dbReference type="PANTHER" id="PTHR32285">
    <property type="entry name" value="PROTEIN TRICHOME BIREFRINGENCE-LIKE 9-RELATED"/>
    <property type="match status" value="1"/>
</dbReference>
<reference evidence="11" key="1">
    <citation type="journal article" date="2024" name="IScience">
        <title>Strigolactones Initiate the Formation of Haustorium-like Structures in Castilleja.</title>
        <authorList>
            <person name="Buerger M."/>
            <person name="Peterson D."/>
            <person name="Chory J."/>
        </authorList>
    </citation>
    <scope>NUCLEOTIDE SEQUENCE [LARGE SCALE GENOMIC DNA]</scope>
</reference>
<keyword evidence="5 7" id="KW-1133">Transmembrane helix</keyword>
<comment type="caution">
    <text evidence="10">The sequence shown here is derived from an EMBL/GenBank/DDBJ whole genome shotgun (WGS) entry which is preliminary data.</text>
</comment>
<evidence type="ECO:0000256" key="3">
    <source>
        <dbReference type="ARBA" id="ARBA00022692"/>
    </source>
</evidence>